<dbReference type="GO" id="GO:0017176">
    <property type="term" value="F:phosphatidylinositol N-acetylglucosaminyltransferase activity"/>
    <property type="evidence" value="ECO:0007669"/>
    <property type="project" value="UniProtKB-EC"/>
</dbReference>
<comment type="pathway">
    <text evidence="2">Glycolipid biosynthesis; glycosylphosphatidylinositol-anchor biosynthesis.</text>
</comment>
<sequence>MPYNIAMVSDFFFPQPGGVESHIYQLSSKLIDRGHKVVVITHAYKGRTGVRYLTNGLKVYHVPFLVIYRETTMPTVFSFFPIFRNIVIRERIQIVHGHASLSSFCHEAILHARTMGLRTVFTDHSLFGFADAGSILTNKLLKFTLSDVDHVICVSHTCKENTVLRASLDPLMVSVIPNAVVAENFQPETYTPKGQEVGYMRPQPMPRRLGPHDTIVIVVISRLFYNKGTDLLIAAIPRILAAHPNVRFIIAGSGPKAIDLEQMIERQMLQDKVELLGPVRHEEVRDVMVRGHIYLHPSLTEAFGTVIVEAASCGLYVVCTRVGGIPEVLPAHMTTFAKPEEDDLVLATGKAIAALRSGRVKTERFHDQVKMMYSWTDIAQRTERVYDGITGAISEEEFYGQHPGASWNSTRSRSYALIDRLKRYYGCGIWAGKLFCLCVIIDYLIFLFLEVWAPRTSIDIARDWPRKPFINDKNKPVENGMQRRRGTDLMDRRNGSLAMR</sequence>
<reference evidence="12" key="1">
    <citation type="submission" date="2023-01" db="EMBL/GenBank/DDBJ databases">
        <title>Exophiala dermititidis isolated from Cystic Fibrosis Patient.</title>
        <authorList>
            <person name="Kurbessoian T."/>
            <person name="Crocker A."/>
            <person name="Murante D."/>
            <person name="Hogan D.A."/>
            <person name="Stajich J.E."/>
        </authorList>
    </citation>
    <scope>NUCLEOTIDE SEQUENCE</scope>
    <source>
        <strain evidence="12">Ex8</strain>
    </source>
</reference>
<dbReference type="EC" id="2.4.1.198" evidence="3"/>
<keyword evidence="9" id="KW-0472">Membrane</keyword>
<dbReference type="PANTHER" id="PTHR45871">
    <property type="entry name" value="N-ACETYLGLUCOSAMINYL-PHOSPHATIDYLINOSITOL BIOSYNTHETIC PROTEIN"/>
    <property type="match status" value="1"/>
</dbReference>
<evidence type="ECO:0000256" key="4">
    <source>
        <dbReference type="ARBA" id="ARBA00022502"/>
    </source>
</evidence>
<evidence type="ECO:0000256" key="2">
    <source>
        <dbReference type="ARBA" id="ARBA00004687"/>
    </source>
</evidence>
<comment type="function">
    <text evidence="1">Catalytic subunit in the complex catalyzing the transfer of N-acetylglucosamine from UDP-N-acetylglucosamine to phosphatidylinositol, the first step of GPI biosynthesis.</text>
</comment>
<dbReference type="AlphaFoldDB" id="A0AAN6EWL7"/>
<accession>A0AAN6EWL7</accession>
<dbReference type="FunFam" id="3.40.50.2000:FF:000053">
    <property type="entry name" value="Phosphatidylinositol N-acetylglucosaminyltransferase GPI3 subunit"/>
    <property type="match status" value="1"/>
</dbReference>
<dbReference type="InterPro" id="IPR039507">
    <property type="entry name" value="PIG-A/GPI3"/>
</dbReference>
<evidence type="ECO:0000256" key="7">
    <source>
        <dbReference type="ARBA" id="ARBA00032160"/>
    </source>
</evidence>
<protein>
    <recommendedName>
        <fullName evidence="8">Phosphatidylinositol N-acetylglucosaminyltransferase GPI3 subunit</fullName>
        <ecNumber evidence="3">2.4.1.198</ecNumber>
    </recommendedName>
    <alternativeName>
        <fullName evidence="7">GlcNAc-PI synthesis protein</fullName>
    </alternativeName>
</protein>
<evidence type="ECO:0000313" key="13">
    <source>
        <dbReference type="Proteomes" id="UP001161757"/>
    </source>
</evidence>
<keyword evidence="6 12" id="KW-0808">Transferase</keyword>
<feature type="domain" description="PIGA GPI anchor biosynthesis" evidence="11">
    <location>
        <begin position="42"/>
        <end position="131"/>
    </location>
</feature>
<name>A0AAN6EWL7_EXODE</name>
<dbReference type="EMBL" id="JAJGCB010000005">
    <property type="protein sequence ID" value="KAJ8992603.1"/>
    <property type="molecule type" value="Genomic_DNA"/>
</dbReference>
<dbReference type="Proteomes" id="UP001161757">
    <property type="component" value="Unassembled WGS sequence"/>
</dbReference>
<dbReference type="Pfam" id="PF00534">
    <property type="entry name" value="Glycos_transf_1"/>
    <property type="match status" value="1"/>
</dbReference>
<dbReference type="SUPFAM" id="SSF53756">
    <property type="entry name" value="UDP-Glycosyltransferase/glycogen phosphorylase"/>
    <property type="match status" value="1"/>
</dbReference>
<dbReference type="CDD" id="cd03796">
    <property type="entry name" value="GT4_PIG-A-like"/>
    <property type="match status" value="1"/>
</dbReference>
<evidence type="ECO:0000256" key="5">
    <source>
        <dbReference type="ARBA" id="ARBA00022676"/>
    </source>
</evidence>
<evidence type="ECO:0000256" key="6">
    <source>
        <dbReference type="ARBA" id="ARBA00022679"/>
    </source>
</evidence>
<evidence type="ECO:0000256" key="1">
    <source>
        <dbReference type="ARBA" id="ARBA00003265"/>
    </source>
</evidence>
<keyword evidence="5 12" id="KW-0328">Glycosyltransferase</keyword>
<dbReference type="GO" id="GO:0006506">
    <property type="term" value="P:GPI anchor biosynthetic process"/>
    <property type="evidence" value="ECO:0007669"/>
    <property type="project" value="UniProtKB-KW"/>
</dbReference>
<dbReference type="Pfam" id="PF08288">
    <property type="entry name" value="PIGA"/>
    <property type="match status" value="1"/>
</dbReference>
<keyword evidence="9" id="KW-0812">Transmembrane</keyword>
<organism evidence="12 13">
    <name type="scientific">Exophiala dermatitidis</name>
    <name type="common">Black yeast-like fungus</name>
    <name type="synonym">Wangiella dermatitidis</name>
    <dbReference type="NCBI Taxonomy" id="5970"/>
    <lineage>
        <taxon>Eukaryota</taxon>
        <taxon>Fungi</taxon>
        <taxon>Dikarya</taxon>
        <taxon>Ascomycota</taxon>
        <taxon>Pezizomycotina</taxon>
        <taxon>Eurotiomycetes</taxon>
        <taxon>Chaetothyriomycetidae</taxon>
        <taxon>Chaetothyriales</taxon>
        <taxon>Herpotrichiellaceae</taxon>
        <taxon>Exophiala</taxon>
    </lineage>
</organism>
<dbReference type="Gene3D" id="3.40.50.2000">
    <property type="entry name" value="Glycogen Phosphorylase B"/>
    <property type="match status" value="2"/>
</dbReference>
<dbReference type="GO" id="GO:0000506">
    <property type="term" value="C:glycosylphosphatidylinositol-N-acetylglucosaminyltransferase (GPI-GnT) complex"/>
    <property type="evidence" value="ECO:0007669"/>
    <property type="project" value="InterPro"/>
</dbReference>
<evidence type="ECO:0000259" key="11">
    <source>
        <dbReference type="Pfam" id="PF08288"/>
    </source>
</evidence>
<feature type="transmembrane region" description="Helical" evidence="9">
    <location>
        <begin position="430"/>
        <end position="452"/>
    </location>
</feature>
<dbReference type="InterPro" id="IPR001296">
    <property type="entry name" value="Glyco_trans_1"/>
</dbReference>
<evidence type="ECO:0000313" key="12">
    <source>
        <dbReference type="EMBL" id="KAJ8992603.1"/>
    </source>
</evidence>
<dbReference type="InterPro" id="IPR013234">
    <property type="entry name" value="PIGA_GPI_anchor_biosynthesis"/>
</dbReference>
<keyword evidence="4" id="KW-0337">GPI-anchor biosynthesis</keyword>
<proteinExistence type="predicted"/>
<evidence type="ECO:0000256" key="9">
    <source>
        <dbReference type="SAM" id="Phobius"/>
    </source>
</evidence>
<dbReference type="FunFam" id="3.40.50.2000:FF:000026">
    <property type="entry name" value="Phosphatidylinositol N-acetylglucosaminyltransferase subunit A"/>
    <property type="match status" value="1"/>
</dbReference>
<keyword evidence="9" id="KW-1133">Transmembrane helix</keyword>
<comment type="caution">
    <text evidence="12">The sequence shown here is derived from an EMBL/GenBank/DDBJ whole genome shotgun (WGS) entry which is preliminary data.</text>
</comment>
<gene>
    <name evidence="12" type="primary">SPT14</name>
    <name evidence="12" type="ORF">HRR80_003702</name>
</gene>
<dbReference type="PANTHER" id="PTHR45871:SF1">
    <property type="entry name" value="PHOSPHATIDYLINOSITOL N-ACETYLGLUCOSAMINYLTRANSFERASE SUBUNIT A"/>
    <property type="match status" value="1"/>
</dbReference>
<evidence type="ECO:0000259" key="10">
    <source>
        <dbReference type="Pfam" id="PF00534"/>
    </source>
</evidence>
<evidence type="ECO:0000256" key="3">
    <source>
        <dbReference type="ARBA" id="ARBA00012420"/>
    </source>
</evidence>
<feature type="domain" description="Glycosyl transferase family 1" evidence="10">
    <location>
        <begin position="211"/>
        <end position="341"/>
    </location>
</feature>
<evidence type="ECO:0000256" key="8">
    <source>
        <dbReference type="ARBA" id="ARBA00068617"/>
    </source>
</evidence>